<feature type="domain" description="DUF11" evidence="2">
    <location>
        <begin position="832"/>
        <end position="954"/>
    </location>
</feature>
<sequence length="973" mass="98790">MRHVFALLLLLSCAAVHAQEALIVAAPPDAPATTQLRAPNGLNSHTFLRVHLILTASDLAALPVGTDPVSIGFSYADGVGAPAAGGFRVYLENTADTSNLKSTTWATAISTMTQVFDGTLDLPVSATPTSVDLDLNATPFTYTGGGLYVAYEYTATSFSTSTDPATYFSNNLLAGGTRMASSATSMPATVAETSSFRPQIRIGYPNPFGNELALDALSVKYGALHGLWDDEITATVANRGRNDRSSVVVQMQVSGANTDTHILIEPLIAAGDSAAFVTTPIAYTNTGMQTVTANVAPDENPGNDQRTIDQAVSCDVLAYVDETAPYDGIGFNTGSGILAVRYAAPPVPIVVSAVTVGIHDAPANLGKTVAGRLLDADGQILASSADVVLDESHLGQWVVFPLAAPVTIAAGQVVHAGLLQTAASPGYFPVATNAPAIVAPDRMFSFPAAGGAGTMYTDLGTFRIGLHASADVALVRTADTPPEGEVVTYTATAGYGDYLFVRNGDTVQQGPDPAYSFSPSGAGDLVTVTATRNACGASVNAIEPVREYTVTSSVSGGNGTITPADQLVPHGLDAGGSLTPDPHYHLATLSGDTCSPVDDGAGGWTAADITDDCAVTASFALDTHAVTLQADPSAGGTLAVLGGVDPDAVPHGSSIDLVATPAAGWDVADVGLFPPTLDCGGSVTTLGATLQPDGSASFAATIESACTVTAFFANQAPDFTPGTPVTALVSGAPVAIADWATDLRSGDGPGASQALSFELTPIDIVPPGAQLFAVGGEPTIDATGTLRFTPGAEAGSATFRVVLRDDAGIANGGSDVSPERALTIRIATDAIDLSIQADVPATRNFPGDRIAFSLAVANGGPGSAVAAGVQWTPPLELTDVEWICEAQGAATCAASGSGAIDDTVSVPADGRVDYFIEATLPTGDASPPAVIPASASVVPAADQFDTDSGNDTATWLFRIDGLFRDGLETIDAP</sequence>
<evidence type="ECO:0000313" key="3">
    <source>
        <dbReference type="EMBL" id="MBB5208005.1"/>
    </source>
</evidence>
<keyword evidence="1" id="KW-0732">Signal</keyword>
<evidence type="ECO:0000259" key="2">
    <source>
        <dbReference type="Pfam" id="PF01345"/>
    </source>
</evidence>
<dbReference type="InterPro" id="IPR001434">
    <property type="entry name" value="OmcB-like_DUF11"/>
</dbReference>
<protein>
    <recommendedName>
        <fullName evidence="2">DUF11 domain-containing protein</fullName>
    </recommendedName>
</protein>
<organism evidence="3 4">
    <name type="scientific">Chiayiivirga flava</name>
    <dbReference type="NCBI Taxonomy" id="659595"/>
    <lineage>
        <taxon>Bacteria</taxon>
        <taxon>Pseudomonadati</taxon>
        <taxon>Pseudomonadota</taxon>
        <taxon>Gammaproteobacteria</taxon>
        <taxon>Lysobacterales</taxon>
        <taxon>Lysobacteraceae</taxon>
        <taxon>Chiayiivirga</taxon>
    </lineage>
</organism>
<comment type="caution">
    <text evidence="3">The sequence shown here is derived from an EMBL/GenBank/DDBJ whole genome shotgun (WGS) entry which is preliminary data.</text>
</comment>
<accession>A0A7W8D735</accession>
<name>A0A7W8D735_9GAMM</name>
<gene>
    <name evidence="3" type="ORF">HNQ52_001534</name>
</gene>
<proteinExistence type="predicted"/>
<dbReference type="RefSeq" id="WP_183960512.1">
    <property type="nucleotide sequence ID" value="NZ_JACHHP010000002.1"/>
</dbReference>
<evidence type="ECO:0000256" key="1">
    <source>
        <dbReference type="SAM" id="SignalP"/>
    </source>
</evidence>
<evidence type="ECO:0000313" key="4">
    <source>
        <dbReference type="Proteomes" id="UP000521199"/>
    </source>
</evidence>
<dbReference type="Pfam" id="PF01345">
    <property type="entry name" value="DUF11"/>
    <property type="match status" value="1"/>
</dbReference>
<feature type="signal peptide" evidence="1">
    <location>
        <begin position="1"/>
        <end position="18"/>
    </location>
</feature>
<reference evidence="3 4" key="1">
    <citation type="submission" date="2020-08" db="EMBL/GenBank/DDBJ databases">
        <title>Genomic Encyclopedia of Type Strains, Phase IV (KMG-IV): sequencing the most valuable type-strain genomes for metagenomic binning, comparative biology and taxonomic classification.</title>
        <authorList>
            <person name="Goeker M."/>
        </authorList>
    </citation>
    <scope>NUCLEOTIDE SEQUENCE [LARGE SCALE GENOMIC DNA]</scope>
    <source>
        <strain evidence="3 4">DSM 24163</strain>
    </source>
</reference>
<feature type="chain" id="PRO_5031389934" description="DUF11 domain-containing protein" evidence="1">
    <location>
        <begin position="19"/>
        <end position="973"/>
    </location>
</feature>
<dbReference type="EMBL" id="JACHHP010000002">
    <property type="protein sequence ID" value="MBB5208005.1"/>
    <property type="molecule type" value="Genomic_DNA"/>
</dbReference>
<keyword evidence="4" id="KW-1185">Reference proteome</keyword>
<dbReference type="Proteomes" id="UP000521199">
    <property type="component" value="Unassembled WGS sequence"/>
</dbReference>
<dbReference type="AlphaFoldDB" id="A0A7W8D735"/>